<proteinExistence type="inferred from homology"/>
<accession>Q2LUF4</accession>
<dbReference type="PANTHER" id="PTHR31793:SF27">
    <property type="entry name" value="NOVEL THIOESTERASE SUPERFAMILY DOMAIN AND SAPOSIN A-TYPE DOMAIN CONTAINING PROTEIN (0610012H03RIK)"/>
    <property type="match status" value="1"/>
</dbReference>
<dbReference type="Proteomes" id="UP000001933">
    <property type="component" value="Chromosome"/>
</dbReference>
<evidence type="ECO:0000256" key="1">
    <source>
        <dbReference type="ARBA" id="ARBA00005953"/>
    </source>
</evidence>
<dbReference type="InParanoid" id="Q2LUF4"/>
<dbReference type="STRING" id="56780.SYN_02998"/>
<evidence type="ECO:0000313" key="3">
    <source>
        <dbReference type="EMBL" id="ABC77712.1"/>
    </source>
</evidence>
<dbReference type="KEGG" id="sat:SYN_02998"/>
<dbReference type="EMBL" id="CP000252">
    <property type="protein sequence ID" value="ABC77712.1"/>
    <property type="molecule type" value="Genomic_DNA"/>
</dbReference>
<dbReference type="InterPro" id="IPR029069">
    <property type="entry name" value="HotDog_dom_sf"/>
</dbReference>
<keyword evidence="2 3" id="KW-0378">Hydrolase</keyword>
<dbReference type="HOGENOM" id="CLU_101141_8_0_7"/>
<dbReference type="eggNOG" id="COG0824">
    <property type="taxonomic scope" value="Bacteria"/>
</dbReference>
<dbReference type="Gene3D" id="3.10.129.10">
    <property type="entry name" value="Hotdog Thioesterase"/>
    <property type="match status" value="1"/>
</dbReference>
<dbReference type="CDD" id="cd00586">
    <property type="entry name" value="4HBT"/>
    <property type="match status" value="1"/>
</dbReference>
<dbReference type="RefSeq" id="WP_011417734.1">
    <property type="nucleotide sequence ID" value="NC_007759.1"/>
</dbReference>
<dbReference type="InterPro" id="IPR050563">
    <property type="entry name" value="4-hydroxybenzoyl-CoA_TE"/>
</dbReference>
<evidence type="ECO:0000256" key="2">
    <source>
        <dbReference type="ARBA" id="ARBA00022801"/>
    </source>
</evidence>
<dbReference type="Pfam" id="PF13279">
    <property type="entry name" value="4HBT_2"/>
    <property type="match status" value="1"/>
</dbReference>
<organism evidence="3 4">
    <name type="scientific">Syntrophus aciditrophicus (strain SB)</name>
    <dbReference type="NCBI Taxonomy" id="56780"/>
    <lineage>
        <taxon>Bacteria</taxon>
        <taxon>Pseudomonadati</taxon>
        <taxon>Thermodesulfobacteriota</taxon>
        <taxon>Syntrophia</taxon>
        <taxon>Syntrophales</taxon>
        <taxon>Syntrophaceae</taxon>
        <taxon>Syntrophus</taxon>
    </lineage>
</organism>
<comment type="similarity">
    <text evidence="1">Belongs to the 4-hydroxybenzoyl-CoA thioesterase family.</text>
</comment>
<dbReference type="OrthoDB" id="9799036at2"/>
<keyword evidence="4" id="KW-1185">Reference proteome</keyword>
<dbReference type="SUPFAM" id="SSF54637">
    <property type="entry name" value="Thioesterase/thiol ester dehydrase-isomerase"/>
    <property type="match status" value="1"/>
</dbReference>
<evidence type="ECO:0000313" key="4">
    <source>
        <dbReference type="Proteomes" id="UP000001933"/>
    </source>
</evidence>
<dbReference type="PANTHER" id="PTHR31793">
    <property type="entry name" value="4-HYDROXYBENZOYL-COA THIOESTERASE FAMILY MEMBER"/>
    <property type="match status" value="1"/>
</dbReference>
<dbReference type="AlphaFoldDB" id="Q2LUF4"/>
<protein>
    <submittedName>
        <fullName evidence="3">Esterase</fullName>
        <ecNumber evidence="3">3.-.-.-</ecNumber>
    </submittedName>
</protein>
<sequence length="149" mass="17244">MPRVKIDLPDTFDFSTDIRLRFRDINAGRHLAHDAVLSLAEEARFLFLEHFGYAHLNIEGYGYVAADAAVVYKSQAYFGQVLRIEVAVRDFKRKSCDFVYRLSNRETGQEVARAKTGIVFFDYETQQAVIVPERFRSRFESRSLSAHKN</sequence>
<name>Q2LUF4_SYNAS</name>
<reference evidence="3 4" key="1">
    <citation type="journal article" date="2007" name="Proc. Natl. Acad. Sci. U.S.A.">
        <title>The genome of Syntrophus aciditrophicus: life at the thermodynamic limit of microbial growth.</title>
        <authorList>
            <person name="McInerney M.J."/>
            <person name="Rohlin L."/>
            <person name="Mouttaki H."/>
            <person name="Kim U."/>
            <person name="Krupp R.S."/>
            <person name="Rios-Hernandez L."/>
            <person name="Sieber J."/>
            <person name="Struchtemeyer C.G."/>
            <person name="Bhattacharyya A."/>
            <person name="Campbell J.W."/>
            <person name="Gunsalus R.P."/>
        </authorList>
    </citation>
    <scope>NUCLEOTIDE SEQUENCE [LARGE SCALE GENOMIC DNA]</scope>
    <source>
        <strain evidence="3 4">SB</strain>
    </source>
</reference>
<gene>
    <name evidence="3" type="ORF">SYN_02998</name>
</gene>
<dbReference type="GO" id="GO:0047617">
    <property type="term" value="F:fatty acyl-CoA hydrolase activity"/>
    <property type="evidence" value="ECO:0007669"/>
    <property type="project" value="TreeGrafter"/>
</dbReference>
<dbReference type="EC" id="3.-.-.-" evidence="3"/>